<proteinExistence type="inferred from homology"/>
<accession>A0A158C189</accession>
<evidence type="ECO:0000256" key="2">
    <source>
        <dbReference type="ARBA" id="ARBA00022481"/>
    </source>
</evidence>
<dbReference type="InterPro" id="IPR004089">
    <property type="entry name" value="MCPsignal_dom"/>
</dbReference>
<evidence type="ECO:0000259" key="7">
    <source>
        <dbReference type="PROSITE" id="PS50111"/>
    </source>
</evidence>
<evidence type="ECO:0000256" key="3">
    <source>
        <dbReference type="ARBA" id="ARBA00029447"/>
    </source>
</evidence>
<name>A0A158C189_9BURK</name>
<protein>
    <submittedName>
        <fullName evidence="8">Methyl-accepting chemotaxis sensory transducer</fullName>
    </submittedName>
</protein>
<dbReference type="PANTHER" id="PTHR43531:SF14">
    <property type="entry name" value="METHYL-ACCEPTING CHEMOTAXIS PROTEIN I-RELATED"/>
    <property type="match status" value="1"/>
</dbReference>
<sequence>MKVVTKLGLSFGTVLSMLGAVLAFGLVSMAQIQARFDEVVEVNNEEARLAHALALSISDRMIALRNIALLSDIAAVEAEKERIRTQARGYAQSFDTLGARFKADHATAEEFALLDKLRASESAAAPIIGKAISLAEAREQQAAIRVLIDELRPVQRNWMNAAREMVALQDEQNRIANRDADAAYARARMIMIALGVLAALSGIAAALIITRDLTCALGGEPGEAKALAARIAQGNLREPINVAHRNPDSLMVSLETMRTRLNTIVLGIQASSAAIAEAAGEIAQGTVDLSKRTESQAASLEETAASMEELASTVARNADNASAGTDAATRACGDATRGGDTVSDVVATMRGIAQASSHMADIIGVIEGIAFQTNILALNAAVEAARAGDQGRGFAVVAGEVRALAQRSAVAAKEIKALIEDSTARVSNGSALVEHAGGTIEGLVASVNRVTAIMNEVAAASGEQRMGIDQVNVAVAQMDEVTQQNAALVEEASAAAQSLAEQAESLRQAVAVFQVEKVEYVACIA</sequence>
<dbReference type="FunFam" id="1.10.287.950:FF:000001">
    <property type="entry name" value="Methyl-accepting chemotaxis sensory transducer"/>
    <property type="match status" value="1"/>
</dbReference>
<dbReference type="GO" id="GO:0004888">
    <property type="term" value="F:transmembrane signaling receptor activity"/>
    <property type="evidence" value="ECO:0007669"/>
    <property type="project" value="InterPro"/>
</dbReference>
<dbReference type="CDD" id="cd11386">
    <property type="entry name" value="MCP_signal"/>
    <property type="match status" value="1"/>
</dbReference>
<dbReference type="GO" id="GO:0007165">
    <property type="term" value="P:signal transduction"/>
    <property type="evidence" value="ECO:0007669"/>
    <property type="project" value="UniProtKB-KW"/>
</dbReference>
<dbReference type="Proteomes" id="UP000054851">
    <property type="component" value="Unassembled WGS sequence"/>
</dbReference>
<organism evidence="8 9">
    <name type="scientific">Caballeronia hypogeia</name>
    <dbReference type="NCBI Taxonomy" id="1777140"/>
    <lineage>
        <taxon>Bacteria</taxon>
        <taxon>Pseudomonadati</taxon>
        <taxon>Pseudomonadota</taxon>
        <taxon>Betaproteobacteria</taxon>
        <taxon>Burkholderiales</taxon>
        <taxon>Burkholderiaceae</taxon>
        <taxon>Caballeronia</taxon>
    </lineage>
</organism>
<dbReference type="PANTHER" id="PTHR43531">
    <property type="entry name" value="PROTEIN ICFG"/>
    <property type="match status" value="1"/>
</dbReference>
<dbReference type="GO" id="GO:0005886">
    <property type="term" value="C:plasma membrane"/>
    <property type="evidence" value="ECO:0007669"/>
    <property type="project" value="TreeGrafter"/>
</dbReference>
<dbReference type="InterPro" id="IPR047347">
    <property type="entry name" value="YvaQ-like_sensor"/>
</dbReference>
<dbReference type="PROSITE" id="PS50111">
    <property type="entry name" value="CHEMOTAXIS_TRANSDUC_2"/>
    <property type="match status" value="1"/>
</dbReference>
<dbReference type="InterPro" id="IPR004090">
    <property type="entry name" value="Chemotax_Me-accpt_rcpt"/>
</dbReference>
<comment type="similarity">
    <text evidence="3">Belongs to the methyl-accepting chemotaxis (MCP) protein family.</text>
</comment>
<dbReference type="GO" id="GO:0006935">
    <property type="term" value="P:chemotaxis"/>
    <property type="evidence" value="ECO:0007669"/>
    <property type="project" value="InterPro"/>
</dbReference>
<dbReference type="OrthoDB" id="9177860at2"/>
<dbReference type="CDD" id="cd19411">
    <property type="entry name" value="MCP2201-like_sensor"/>
    <property type="match status" value="1"/>
</dbReference>
<feature type="domain" description="Methyl-accepting transducer" evidence="7">
    <location>
        <begin position="271"/>
        <end position="500"/>
    </location>
</feature>
<gene>
    <name evidence="8" type="ORF">AWB79_04564</name>
</gene>
<reference evidence="8" key="1">
    <citation type="submission" date="2016-01" db="EMBL/GenBank/DDBJ databases">
        <authorList>
            <person name="Peeters C."/>
        </authorList>
    </citation>
    <scope>NUCLEOTIDE SEQUENCE</scope>
    <source>
        <strain evidence="8">LMG 29322</strain>
    </source>
</reference>
<evidence type="ECO:0000256" key="1">
    <source>
        <dbReference type="ARBA" id="ARBA00004370"/>
    </source>
</evidence>
<dbReference type="Pfam" id="PF00015">
    <property type="entry name" value="MCPsignal"/>
    <property type="match status" value="1"/>
</dbReference>
<keyword evidence="2" id="KW-0488">Methylation</keyword>
<dbReference type="EMBL" id="FCOA02000016">
    <property type="protein sequence ID" value="SAK76108.1"/>
    <property type="molecule type" value="Genomic_DNA"/>
</dbReference>
<dbReference type="SMART" id="SM00283">
    <property type="entry name" value="MA"/>
    <property type="match status" value="1"/>
</dbReference>
<keyword evidence="6" id="KW-0472">Membrane</keyword>
<feature type="transmembrane region" description="Helical" evidence="6">
    <location>
        <begin position="189"/>
        <end position="209"/>
    </location>
</feature>
<dbReference type="PRINTS" id="PR00260">
    <property type="entry name" value="CHEMTRNSDUCR"/>
</dbReference>
<dbReference type="AlphaFoldDB" id="A0A158C189"/>
<dbReference type="InterPro" id="IPR051310">
    <property type="entry name" value="MCP_chemotaxis"/>
</dbReference>
<dbReference type="SUPFAM" id="SSF58104">
    <property type="entry name" value="Methyl-accepting chemotaxis protein (MCP) signaling domain"/>
    <property type="match status" value="1"/>
</dbReference>
<keyword evidence="6" id="KW-1133">Transmembrane helix</keyword>
<keyword evidence="6" id="KW-0812">Transmembrane</keyword>
<evidence type="ECO:0000256" key="6">
    <source>
        <dbReference type="SAM" id="Phobius"/>
    </source>
</evidence>
<evidence type="ECO:0000256" key="5">
    <source>
        <dbReference type="SAM" id="Coils"/>
    </source>
</evidence>
<dbReference type="Gene3D" id="1.10.287.950">
    <property type="entry name" value="Methyl-accepting chemotaxis protein"/>
    <property type="match status" value="1"/>
</dbReference>
<keyword evidence="9" id="KW-1185">Reference proteome</keyword>
<keyword evidence="4" id="KW-0807">Transducer</keyword>
<feature type="coiled-coil region" evidence="5">
    <location>
        <begin position="489"/>
        <end position="516"/>
    </location>
</feature>
<evidence type="ECO:0000313" key="8">
    <source>
        <dbReference type="EMBL" id="SAK76108.1"/>
    </source>
</evidence>
<dbReference type="InterPro" id="IPR024478">
    <property type="entry name" value="HlyB_4HB_MCP"/>
</dbReference>
<comment type="caution">
    <text evidence="8">The sequence shown here is derived from an EMBL/GenBank/DDBJ whole genome shotgun (WGS) entry which is preliminary data.</text>
</comment>
<keyword evidence="5" id="KW-0175">Coiled coil</keyword>
<comment type="subcellular location">
    <subcellularLocation>
        <location evidence="1">Membrane</location>
    </subcellularLocation>
</comment>
<dbReference type="Pfam" id="PF12729">
    <property type="entry name" value="4HB_MCP_1"/>
    <property type="match status" value="1"/>
</dbReference>
<dbReference type="STRING" id="1777140.AWB79_04564"/>
<evidence type="ECO:0000256" key="4">
    <source>
        <dbReference type="PROSITE-ProRule" id="PRU00284"/>
    </source>
</evidence>
<dbReference type="RefSeq" id="WP_061169681.1">
    <property type="nucleotide sequence ID" value="NZ_FCOA02000016.1"/>
</dbReference>
<evidence type="ECO:0000313" key="9">
    <source>
        <dbReference type="Proteomes" id="UP000054851"/>
    </source>
</evidence>